<dbReference type="OrthoDB" id="1938625at2759"/>
<dbReference type="Proteomes" id="UP000585474">
    <property type="component" value="Unassembled WGS sequence"/>
</dbReference>
<accession>A0A7J0ENZ9</accession>
<sequence>MVEVKASTFKLAEAERSYCSQLAKMNNVLMDGVLVDMAQATDLIRAVSEEEIKEALFNIGDDRAPPPEGFSAHFFKRAWRIVGTDFCDAIREFFSSGDLKNHGCQTCFGPSRYDRSCPGCLCPGEGMVENIYLVQDLLNRYGWSRISPRCIMKIDLRKAYDTINWGFMKEVLTGLGFPSLFVGWLCSALQPLRILFLCQGLNITHLAFADDLFLFSRGDVPSVQLLLNKLESFGDCSEVRVSIQKSNLFAAGIPRDDIEIIKNISSFSEGRFPFRYLGLPVATTKLTIAQFHPFTDRIAGYINFWAGMNLSYAGRCEMIRSILQGVECFWLSSLPIPAGIRERPIRMCRNFLWGDLLVPVFLQSACRIFYCCFCCYWFHLLSVVAVISKAGIEFAEAGLVLIS</sequence>
<dbReference type="AlphaFoldDB" id="A0A7J0ENZ9"/>
<gene>
    <name evidence="1" type="ORF">Acr_05g0016810</name>
</gene>
<evidence type="ECO:0000313" key="1">
    <source>
        <dbReference type="EMBL" id="GFY88042.1"/>
    </source>
</evidence>
<name>A0A7J0ENZ9_9ERIC</name>
<comment type="caution">
    <text evidence="1">The sequence shown here is derived from an EMBL/GenBank/DDBJ whole genome shotgun (WGS) entry which is preliminary data.</text>
</comment>
<proteinExistence type="predicted"/>
<evidence type="ECO:0000313" key="2">
    <source>
        <dbReference type="Proteomes" id="UP000585474"/>
    </source>
</evidence>
<dbReference type="PANTHER" id="PTHR33116">
    <property type="entry name" value="REVERSE TRANSCRIPTASE ZINC-BINDING DOMAIN-CONTAINING PROTEIN-RELATED-RELATED"/>
    <property type="match status" value="1"/>
</dbReference>
<evidence type="ECO:0008006" key="3">
    <source>
        <dbReference type="Google" id="ProtNLM"/>
    </source>
</evidence>
<reference evidence="1 2" key="1">
    <citation type="submission" date="2019-07" db="EMBL/GenBank/DDBJ databases">
        <title>De Novo Assembly of kiwifruit Actinidia rufa.</title>
        <authorList>
            <person name="Sugita-Konishi S."/>
            <person name="Sato K."/>
            <person name="Mori E."/>
            <person name="Abe Y."/>
            <person name="Kisaki G."/>
            <person name="Hamano K."/>
            <person name="Suezawa K."/>
            <person name="Otani M."/>
            <person name="Fukuda T."/>
            <person name="Manabe T."/>
            <person name="Gomi K."/>
            <person name="Tabuchi M."/>
            <person name="Akimitsu K."/>
            <person name="Kataoka I."/>
        </authorList>
    </citation>
    <scope>NUCLEOTIDE SEQUENCE [LARGE SCALE GENOMIC DNA]</scope>
    <source>
        <strain evidence="2">cv. Fuchu</strain>
    </source>
</reference>
<dbReference type="EMBL" id="BJWL01000005">
    <property type="protein sequence ID" value="GFY88042.1"/>
    <property type="molecule type" value="Genomic_DNA"/>
</dbReference>
<keyword evidence="2" id="KW-1185">Reference proteome</keyword>
<organism evidence="1 2">
    <name type="scientific">Actinidia rufa</name>
    <dbReference type="NCBI Taxonomy" id="165716"/>
    <lineage>
        <taxon>Eukaryota</taxon>
        <taxon>Viridiplantae</taxon>
        <taxon>Streptophyta</taxon>
        <taxon>Embryophyta</taxon>
        <taxon>Tracheophyta</taxon>
        <taxon>Spermatophyta</taxon>
        <taxon>Magnoliopsida</taxon>
        <taxon>eudicotyledons</taxon>
        <taxon>Gunneridae</taxon>
        <taxon>Pentapetalae</taxon>
        <taxon>asterids</taxon>
        <taxon>Ericales</taxon>
        <taxon>Actinidiaceae</taxon>
        <taxon>Actinidia</taxon>
    </lineage>
</organism>
<dbReference type="PANTHER" id="PTHR33116:SF84">
    <property type="entry name" value="RNA-DIRECTED DNA POLYMERASE"/>
    <property type="match status" value="1"/>
</dbReference>
<protein>
    <recommendedName>
        <fullName evidence="3">Reverse transcriptase domain-containing protein</fullName>
    </recommendedName>
</protein>